<sequence length="326" mass="37068">MSVNLLVHAPTQGTLFCLDDQPSTADGEKRAAAALNLKWQPTRRPRKFVELALDWAHRYQEISEEERAETRAALVIDNRMNNPTDIEEFIHERNELHEAEDNLPQNKQLINVDDGSRTGLIFIQYVLRPVTCFKQLPMMLLSAFDVRGYEETIRRLNNEYEAPTKYVSKMSSALKSPDRTLFTRTIGTWMYHRGLYIMHRLSDDLWDLSEGEVCGVLALRSGDVRQVANLFDRRRPRPTTDTDQRVDTLRIIHERLAALFNGRRDVELEWLATPVPELGGSRPRDLICSGDFQKLGLVQAYVDFISEPGVGHAARVAPGPGGGART</sequence>
<organism evidence="2">
    <name type="scientific">metagenome</name>
    <dbReference type="NCBI Taxonomy" id="256318"/>
    <lineage>
        <taxon>unclassified sequences</taxon>
        <taxon>metagenomes</taxon>
    </lineage>
</organism>
<gene>
    <name evidence="2" type="ORF">DF3PB_2690002</name>
</gene>
<evidence type="ECO:0000259" key="1">
    <source>
        <dbReference type="Pfam" id="PF09722"/>
    </source>
</evidence>
<dbReference type="EMBL" id="UIDG01000189">
    <property type="protein sequence ID" value="SUS06324.1"/>
    <property type="molecule type" value="Genomic_DNA"/>
</dbReference>
<accession>A0A380TF86</accession>
<evidence type="ECO:0000313" key="2">
    <source>
        <dbReference type="EMBL" id="SUS06324.1"/>
    </source>
</evidence>
<protein>
    <recommendedName>
        <fullName evidence="1">Antitoxin Xre/MbcA/ParS-like toxin-binding domain-containing protein</fullName>
    </recommendedName>
</protein>
<name>A0A380TF86_9ZZZZ</name>
<dbReference type="Pfam" id="PF09722">
    <property type="entry name" value="Xre_MbcA_ParS_C"/>
    <property type="match status" value="1"/>
</dbReference>
<dbReference type="InterPro" id="IPR024467">
    <property type="entry name" value="Xre/MbcA/ParS-like_toxin-bd"/>
</dbReference>
<dbReference type="AlphaFoldDB" id="A0A380TF86"/>
<feature type="domain" description="Antitoxin Xre/MbcA/ParS-like toxin-binding" evidence="1">
    <location>
        <begin position="256"/>
        <end position="303"/>
    </location>
</feature>
<reference evidence="2" key="1">
    <citation type="submission" date="2018-07" db="EMBL/GenBank/DDBJ databases">
        <authorList>
            <person name="Quirk P.G."/>
            <person name="Krulwich T.A."/>
        </authorList>
    </citation>
    <scope>NUCLEOTIDE SEQUENCE</scope>
</reference>
<proteinExistence type="predicted"/>